<evidence type="ECO:0000313" key="1">
    <source>
        <dbReference type="EMBL" id="RNM18219.1"/>
    </source>
</evidence>
<dbReference type="EMBL" id="RJLS01000055">
    <property type="protein sequence ID" value="RNM18219.1"/>
    <property type="molecule type" value="Genomic_DNA"/>
</dbReference>
<dbReference type="Proteomes" id="UP000271870">
    <property type="component" value="Unassembled WGS sequence"/>
</dbReference>
<reference evidence="1 2" key="1">
    <citation type="submission" date="2018-11" db="EMBL/GenBank/DDBJ databases">
        <title>Characterization of surface water Dickeya isolates.</title>
        <authorList>
            <person name="Van Gijsegem F."/>
            <person name="Pedron J."/>
        </authorList>
    </citation>
    <scope>NUCLEOTIDE SEQUENCE [LARGE SCALE GENOMIC DNA]</scope>
    <source>
        <strain evidence="1 2">FVG10-MFV-A16</strain>
    </source>
</reference>
<keyword evidence="2" id="KW-1185">Reference proteome</keyword>
<dbReference type="InterPro" id="IPR008619">
    <property type="entry name" value="Filamentous_hemagglutn_rpt"/>
</dbReference>
<comment type="caution">
    <text evidence="1">The sequence shown here is derived from an EMBL/GenBank/DDBJ whole genome shotgun (WGS) entry which is preliminary data.</text>
</comment>
<evidence type="ECO:0000313" key="2">
    <source>
        <dbReference type="Proteomes" id="UP000271870"/>
    </source>
</evidence>
<dbReference type="Pfam" id="PF05594">
    <property type="entry name" value="Fil_haemagg"/>
    <property type="match status" value="3"/>
</dbReference>
<feature type="non-terminal residue" evidence="1">
    <location>
        <position position="233"/>
    </location>
</feature>
<organism evidence="1 2">
    <name type="scientific">Dickeya undicola</name>
    <dbReference type="NCBI Taxonomy" id="1577887"/>
    <lineage>
        <taxon>Bacteria</taxon>
        <taxon>Pseudomonadati</taxon>
        <taxon>Pseudomonadota</taxon>
        <taxon>Gammaproteobacteria</taxon>
        <taxon>Enterobacterales</taxon>
        <taxon>Pectobacteriaceae</taxon>
        <taxon>Dickeya</taxon>
    </lineage>
</organism>
<proteinExistence type="predicted"/>
<evidence type="ECO:0008006" key="3">
    <source>
        <dbReference type="Google" id="ProtNLM"/>
    </source>
</evidence>
<feature type="non-terminal residue" evidence="1">
    <location>
        <position position="1"/>
    </location>
</feature>
<dbReference type="RefSeq" id="WP_148042059.1">
    <property type="nucleotide sequence ID" value="NZ_RJLS01000055.1"/>
</dbReference>
<gene>
    <name evidence="1" type="ORF">EFS38_20145</name>
</gene>
<dbReference type="InterPro" id="IPR010069">
    <property type="entry name" value="CdiA_FHA1_rpt"/>
</dbReference>
<sequence length="233" mass="23175">DLTLGTAQLDNTGTLQTPNGLTLHLPQWSNSGTVQAGQLDITTDGQLDNQGTLLGLTRLALQAAGITNGAGARLYSAGDLQLRTGTLAQHGQLAALGNLRADIGNPFTLTQTLAAGGQLTLNVTGDLVQAGTLQGNGVTVSSTGTLTQQGRIVAGTGTSTLSAAAINQTGSGSVQGGGPLSLLATGGITNRGFVGTAGDLLVQAGGLIDNSSLLYGGGNLWLLSDALVNRFGN</sequence>
<protein>
    <recommendedName>
        <fullName evidence="3">Filamentous hemagglutinin</fullName>
    </recommendedName>
</protein>
<accession>A0ABX9WQP4</accession>
<dbReference type="NCBIfam" id="TIGR01731">
    <property type="entry name" value="fil_hemag_20aa"/>
    <property type="match status" value="6"/>
</dbReference>
<name>A0ABX9WQP4_9GAMM</name>